<accession>A0A0F4L702</accession>
<comment type="subcellular location">
    <subcellularLocation>
        <location evidence="2">Cell membrane</location>
        <topology evidence="2">Multi-pass membrane protein</topology>
    </subcellularLocation>
    <subcellularLocation>
        <location evidence="1">Cytoplasm</location>
    </subcellularLocation>
</comment>
<dbReference type="PATRIC" id="fig|1218493.3.peg.1555"/>
<evidence type="ECO:0000256" key="1">
    <source>
        <dbReference type="ARBA" id="ARBA00004496"/>
    </source>
</evidence>
<evidence type="ECO:0000313" key="9">
    <source>
        <dbReference type="EMBL" id="KJY54632.1"/>
    </source>
</evidence>
<dbReference type="AlphaFoldDB" id="A0A0F4L702"/>
<dbReference type="PANTHER" id="PTHR45008:SF1">
    <property type="entry name" value="PTS SYSTEM GLUCOSE-SPECIFIC EIIA COMPONENT"/>
    <property type="match status" value="1"/>
</dbReference>
<dbReference type="GO" id="GO:0009401">
    <property type="term" value="P:phosphoenolpyruvate-dependent sugar phosphotransferase system"/>
    <property type="evidence" value="ECO:0007669"/>
    <property type="project" value="UniProtKB-KW"/>
</dbReference>
<dbReference type="Proteomes" id="UP000033533">
    <property type="component" value="Unassembled WGS sequence"/>
</dbReference>
<keyword evidence="3" id="KW-0813">Transport</keyword>
<dbReference type="FunFam" id="2.70.70.10:FF:000001">
    <property type="entry name" value="PTS system glucose-specific IIA component"/>
    <property type="match status" value="1"/>
</dbReference>
<dbReference type="EMBL" id="JXBY01000024">
    <property type="protein sequence ID" value="KJY54632.1"/>
    <property type="molecule type" value="Genomic_DNA"/>
</dbReference>
<dbReference type="GO" id="GO:0005737">
    <property type="term" value="C:cytoplasm"/>
    <property type="evidence" value="ECO:0007669"/>
    <property type="project" value="UniProtKB-SubCell"/>
</dbReference>
<gene>
    <name evidence="9" type="ORF">JF76_14840</name>
</gene>
<dbReference type="NCBIfam" id="TIGR00830">
    <property type="entry name" value="PTBA"/>
    <property type="match status" value="1"/>
</dbReference>
<proteinExistence type="predicted"/>
<evidence type="ECO:0000256" key="7">
    <source>
        <dbReference type="ARBA" id="ARBA00022777"/>
    </source>
</evidence>
<keyword evidence="6" id="KW-0598">Phosphotransferase system</keyword>
<evidence type="ECO:0000256" key="3">
    <source>
        <dbReference type="ARBA" id="ARBA00022448"/>
    </source>
</evidence>
<dbReference type="GO" id="GO:0005886">
    <property type="term" value="C:plasma membrane"/>
    <property type="evidence" value="ECO:0007669"/>
    <property type="project" value="UniProtKB-SubCell"/>
</dbReference>
<dbReference type="RefSeq" id="WP_045928482.1">
    <property type="nucleotide sequence ID" value="NZ_JBHSZS010000024.1"/>
</dbReference>
<evidence type="ECO:0000256" key="2">
    <source>
        <dbReference type="ARBA" id="ARBA00004651"/>
    </source>
</evidence>
<dbReference type="Pfam" id="PF00358">
    <property type="entry name" value="PTS_EIIA_1"/>
    <property type="match status" value="1"/>
</dbReference>
<dbReference type="PANTHER" id="PTHR45008">
    <property type="entry name" value="PTS SYSTEM GLUCOSE-SPECIFIC EIIA COMPONENT"/>
    <property type="match status" value="1"/>
</dbReference>
<evidence type="ECO:0000256" key="6">
    <source>
        <dbReference type="ARBA" id="ARBA00022683"/>
    </source>
</evidence>
<dbReference type="STRING" id="1218493.JF76_14840"/>
<keyword evidence="7" id="KW-0418">Kinase</keyword>
<evidence type="ECO:0000259" key="8">
    <source>
        <dbReference type="PROSITE" id="PS51093"/>
    </source>
</evidence>
<evidence type="ECO:0000256" key="4">
    <source>
        <dbReference type="ARBA" id="ARBA00022597"/>
    </source>
</evidence>
<feature type="domain" description="PTS EIIA type-1" evidence="8">
    <location>
        <begin position="27"/>
        <end position="131"/>
    </location>
</feature>
<evidence type="ECO:0000313" key="10">
    <source>
        <dbReference type="Proteomes" id="UP000033533"/>
    </source>
</evidence>
<dbReference type="InterPro" id="IPR001127">
    <property type="entry name" value="PTS_EIIA_1_perm"/>
</dbReference>
<dbReference type="InterPro" id="IPR011055">
    <property type="entry name" value="Dup_hybrid_motif"/>
</dbReference>
<dbReference type="PROSITE" id="PS51093">
    <property type="entry name" value="PTS_EIIA_TYPE_1"/>
    <property type="match status" value="1"/>
</dbReference>
<protein>
    <submittedName>
        <fullName evidence="9">PTS Glc IIA</fullName>
    </submittedName>
</protein>
<dbReference type="PROSITE" id="PS00371">
    <property type="entry name" value="PTS_EIIA_TYPE_1_HIS"/>
    <property type="match status" value="1"/>
</dbReference>
<sequence length="156" mass="17171">MLNFFKRNETIYSPCSGLFKTIDEVNDELFASKKMGDGFAVVPSDTEIYSPITGVITMLAPSKHAIGIESKNGTEIMIHMGIDTVELNGTPFNIKIKKGDKVKRGQLIANFDYKQAKDAGKETDVIVIILNIKNIDLDQTSMSQVNSQTEIGSLPK</sequence>
<evidence type="ECO:0000256" key="5">
    <source>
        <dbReference type="ARBA" id="ARBA00022679"/>
    </source>
</evidence>
<dbReference type="GO" id="GO:0016301">
    <property type="term" value="F:kinase activity"/>
    <property type="evidence" value="ECO:0007669"/>
    <property type="project" value="UniProtKB-KW"/>
</dbReference>
<dbReference type="InterPro" id="IPR050890">
    <property type="entry name" value="PTS_EIIA_component"/>
</dbReference>
<name>A0A0F4L702_9LACO</name>
<comment type="caution">
    <text evidence="9">The sequence shown here is derived from an EMBL/GenBank/DDBJ whole genome shotgun (WGS) entry which is preliminary data.</text>
</comment>
<organism evidence="9 10">
    <name type="scientific">Lactobacillus kullabergensis</name>
    <dbReference type="NCBI Taxonomy" id="1218493"/>
    <lineage>
        <taxon>Bacteria</taxon>
        <taxon>Bacillati</taxon>
        <taxon>Bacillota</taxon>
        <taxon>Bacilli</taxon>
        <taxon>Lactobacillales</taxon>
        <taxon>Lactobacillaceae</taxon>
        <taxon>Lactobacillus</taxon>
    </lineage>
</organism>
<keyword evidence="5" id="KW-0808">Transferase</keyword>
<reference evidence="9 10" key="1">
    <citation type="submission" date="2014-12" db="EMBL/GenBank/DDBJ databases">
        <title>Comparative genomics of the lactic acid bacteria isolated from the honey bee gut.</title>
        <authorList>
            <person name="Ellegaard K.M."/>
            <person name="Tamarit D."/>
            <person name="Javelind E."/>
            <person name="Olofsson T."/>
            <person name="Andersson S.G."/>
            <person name="Vasquez A."/>
        </authorList>
    </citation>
    <scope>NUCLEOTIDE SEQUENCE [LARGE SCALE GENOMIC DNA]</scope>
    <source>
        <strain evidence="9 10">Biut2</strain>
    </source>
</reference>
<dbReference type="HOGENOM" id="CLU_012312_5_1_9"/>
<dbReference type="Gene3D" id="2.70.70.10">
    <property type="entry name" value="Glucose Permease (Domain IIA)"/>
    <property type="match status" value="1"/>
</dbReference>
<dbReference type="OrthoDB" id="9769191at2"/>
<keyword evidence="4" id="KW-0762">Sugar transport</keyword>
<dbReference type="SUPFAM" id="SSF51261">
    <property type="entry name" value="Duplicated hybrid motif"/>
    <property type="match status" value="1"/>
</dbReference>